<dbReference type="RefSeq" id="WP_193677930.1">
    <property type="nucleotide sequence ID" value="NZ_JADDIV010000005.1"/>
</dbReference>
<organism evidence="1 2">
    <name type="scientific">Ramlibacter pallidus</name>
    <dbReference type="NCBI Taxonomy" id="2780087"/>
    <lineage>
        <taxon>Bacteria</taxon>
        <taxon>Pseudomonadati</taxon>
        <taxon>Pseudomonadota</taxon>
        <taxon>Betaproteobacteria</taxon>
        <taxon>Burkholderiales</taxon>
        <taxon>Comamonadaceae</taxon>
        <taxon>Ramlibacter</taxon>
    </lineage>
</organism>
<protein>
    <recommendedName>
        <fullName evidence="3">FIST domain-containing protein</fullName>
    </recommendedName>
</protein>
<dbReference type="EMBL" id="JADDIV010000005">
    <property type="protein sequence ID" value="MBE7369295.1"/>
    <property type="molecule type" value="Genomic_DNA"/>
</dbReference>
<evidence type="ECO:0000313" key="1">
    <source>
        <dbReference type="EMBL" id="MBE7369295.1"/>
    </source>
</evidence>
<evidence type="ECO:0000313" key="2">
    <source>
        <dbReference type="Proteomes" id="UP000806285"/>
    </source>
</evidence>
<sequence length="213" mass="22673">MDTQGTANAGAYALIDALSQRMMRHGDMEAWRALFLGPRYDTIRFETLQLSMVSADAPQDGISDDERLALALRFDGMMQPSRKVDLILCFQDAAMALKAAMALQRLGGSRRVRTALTTSACNVAFFRGEQGDECLVIGSGIEEAEQALAAAPHGTVSVCGRTYGLLEEGLGQHVQNALVMTEHDEDTVTGASITLAPTQSAALSTFAGLGLST</sequence>
<comment type="caution">
    <text evidence="1">The sequence shown here is derived from an EMBL/GenBank/DDBJ whole genome shotgun (WGS) entry which is preliminary data.</text>
</comment>
<evidence type="ECO:0008006" key="3">
    <source>
        <dbReference type="Google" id="ProtNLM"/>
    </source>
</evidence>
<keyword evidence="2" id="KW-1185">Reference proteome</keyword>
<dbReference type="Proteomes" id="UP000806285">
    <property type="component" value="Unassembled WGS sequence"/>
</dbReference>
<gene>
    <name evidence="1" type="ORF">IM787_17155</name>
</gene>
<proteinExistence type="predicted"/>
<reference evidence="1 2" key="1">
    <citation type="submission" date="2020-10" db="EMBL/GenBank/DDBJ databases">
        <title>Ramlibacter sp. HM2 16S ribosomal RNA gene Genome sequencing and assembly.</title>
        <authorList>
            <person name="Kang M."/>
        </authorList>
    </citation>
    <scope>NUCLEOTIDE SEQUENCE [LARGE SCALE GENOMIC DNA]</scope>
    <source>
        <strain evidence="1 2">HM2</strain>
    </source>
</reference>
<name>A0ABR9S6Y5_9BURK</name>
<accession>A0ABR9S6Y5</accession>